<organism evidence="1 2">
    <name type="scientific">Furfurilactobacillus milii</name>
    <dbReference type="NCBI Taxonomy" id="2888272"/>
    <lineage>
        <taxon>Bacteria</taxon>
        <taxon>Bacillati</taxon>
        <taxon>Bacillota</taxon>
        <taxon>Bacilli</taxon>
        <taxon>Lactobacillales</taxon>
        <taxon>Lactobacillaceae</taxon>
        <taxon>Furfurilactobacillus</taxon>
    </lineage>
</organism>
<comment type="caution">
    <text evidence="1">The sequence shown here is derived from an EMBL/GenBank/DDBJ whole genome shotgun (WGS) entry which is preliminary data.</text>
</comment>
<protein>
    <submittedName>
        <fullName evidence="1">DUF4411 family protein</fullName>
    </submittedName>
</protein>
<dbReference type="EMBL" id="WEZQ01000001">
    <property type="protein sequence ID" value="MYV16145.1"/>
    <property type="molecule type" value="Genomic_DNA"/>
</dbReference>
<reference evidence="1 2" key="1">
    <citation type="journal article" date="2019" name="Appl. Environ. Microbiol.">
        <title>Genetic determinants of hydroxycinnamic acid metabolism in heterofermentative lactobacilli.</title>
        <authorList>
            <person name="Gaur G."/>
            <person name="Oh J.H."/>
            <person name="Filannino P."/>
            <person name="Gobbetti M."/>
            <person name="van Pijkeren J.P."/>
            <person name="Ganzle M.G."/>
        </authorList>
    </citation>
    <scope>NUCLEOTIDE SEQUENCE [LARGE SCALE GENOMIC DNA]</scope>
    <source>
        <strain evidence="1 2">C5</strain>
    </source>
</reference>
<accession>A0A6N9HZM2</accession>
<evidence type="ECO:0000313" key="2">
    <source>
        <dbReference type="Proteomes" id="UP000449209"/>
    </source>
</evidence>
<evidence type="ECO:0000313" key="1">
    <source>
        <dbReference type="EMBL" id="MYV16145.1"/>
    </source>
</evidence>
<proteinExistence type="predicted"/>
<gene>
    <name evidence="1" type="ORF">GB993_01195</name>
</gene>
<sequence length="132" mass="15409">MPNFYMIGQVFKELESKNDELSDWIKKNYLNNTVSVDDCIPEYVKVTEYVSQSNLWTAAGYEEWTMKYEKADPWLIASAMKHSYTIITDERDTGPNGNRTDNEPKIPFVAKHFNVPTINFWDFLSANHFIAK</sequence>
<dbReference type="Proteomes" id="UP000449209">
    <property type="component" value="Unassembled WGS sequence"/>
</dbReference>
<dbReference type="AlphaFoldDB" id="A0A6N9HZM2"/>
<dbReference type="InterPro" id="IPR016541">
    <property type="entry name" value="UCP008505"/>
</dbReference>
<dbReference type="RefSeq" id="WP_161002749.1">
    <property type="nucleotide sequence ID" value="NZ_WEZQ01000001.1"/>
</dbReference>
<name>A0A6N9HZM2_9LACO</name>
<dbReference type="Pfam" id="PF14367">
    <property type="entry name" value="DUF4411"/>
    <property type="match status" value="1"/>
</dbReference>
<dbReference type="OrthoDB" id="3231195at2"/>